<feature type="transmembrane region" description="Helical" evidence="6">
    <location>
        <begin position="105"/>
        <end position="128"/>
    </location>
</feature>
<keyword evidence="8" id="KW-1185">Reference proteome</keyword>
<gene>
    <name evidence="7" type="ORF">ACFPJ4_10300</name>
</gene>
<feature type="transmembrane region" description="Helical" evidence="6">
    <location>
        <begin position="79"/>
        <end position="99"/>
    </location>
</feature>
<dbReference type="PANTHER" id="PTHR32196">
    <property type="entry name" value="ABC TRANSPORTER PERMEASE PROTEIN YPHD-RELATED-RELATED"/>
    <property type="match status" value="1"/>
</dbReference>
<accession>A0ABW0NTM1</accession>
<evidence type="ECO:0000256" key="5">
    <source>
        <dbReference type="ARBA" id="ARBA00023136"/>
    </source>
</evidence>
<keyword evidence="4 6" id="KW-1133">Transmembrane helix</keyword>
<feature type="transmembrane region" description="Helical" evidence="6">
    <location>
        <begin position="53"/>
        <end position="72"/>
    </location>
</feature>
<dbReference type="RefSeq" id="WP_386740316.1">
    <property type="nucleotide sequence ID" value="NZ_JBHSMG010000002.1"/>
</dbReference>
<feature type="transmembrane region" description="Helical" evidence="6">
    <location>
        <begin position="280"/>
        <end position="299"/>
    </location>
</feature>
<dbReference type="Proteomes" id="UP001596039">
    <property type="component" value="Unassembled WGS sequence"/>
</dbReference>
<proteinExistence type="predicted"/>
<keyword evidence="2" id="KW-1003">Cell membrane</keyword>
<evidence type="ECO:0000313" key="8">
    <source>
        <dbReference type="Proteomes" id="UP001596039"/>
    </source>
</evidence>
<dbReference type="Pfam" id="PF02653">
    <property type="entry name" value="BPD_transp_2"/>
    <property type="match status" value="1"/>
</dbReference>
<feature type="transmembrane region" description="Helical" evidence="6">
    <location>
        <begin position="220"/>
        <end position="244"/>
    </location>
</feature>
<feature type="transmembrane region" description="Helical" evidence="6">
    <location>
        <begin position="305"/>
        <end position="325"/>
    </location>
</feature>
<keyword evidence="3 6" id="KW-0812">Transmembrane</keyword>
<comment type="subcellular location">
    <subcellularLocation>
        <location evidence="1">Cell membrane</location>
        <topology evidence="1">Multi-pass membrane protein</topology>
    </subcellularLocation>
</comment>
<dbReference type="CDD" id="cd06579">
    <property type="entry name" value="TM_PBP1_transp_AraH_like"/>
    <property type="match status" value="1"/>
</dbReference>
<reference evidence="8" key="1">
    <citation type="journal article" date="2019" name="Int. J. Syst. Evol. Microbiol.">
        <title>The Global Catalogue of Microorganisms (GCM) 10K type strain sequencing project: providing services to taxonomists for standard genome sequencing and annotation.</title>
        <authorList>
            <consortium name="The Broad Institute Genomics Platform"/>
            <consortium name="The Broad Institute Genome Sequencing Center for Infectious Disease"/>
            <person name="Wu L."/>
            <person name="Ma J."/>
        </authorList>
    </citation>
    <scope>NUCLEOTIDE SEQUENCE [LARGE SCALE GENOMIC DNA]</scope>
    <source>
        <strain evidence="8">CGMCC 4.6997</strain>
    </source>
</reference>
<dbReference type="PANTHER" id="PTHR32196:SF72">
    <property type="entry name" value="RIBOSE IMPORT PERMEASE PROTEIN RBSC"/>
    <property type="match status" value="1"/>
</dbReference>
<sequence length="339" mass="35510">MTDTATKRTPSLRPTGARVGAWSEKYGLLVIWAVLIVVFSVIEGPIFLSLANWQSILGSQSVLLLLAVGLLIPMTAGDYDLSVTGVLGISSMTVALLNVQFGWPIWAAVAAAILASLLAGALNGAIVVFFGVDPFISTLGTGSVFLGVIYWMSNSNTITGVSPELSAWVVGGKILGIPPAFYYGVGACAIVWFVLKYTVFGRQMLFVGRNKPLSRLAGMAVGRLRFLGLVISAFAAGIAGVVYAGTTGSADPTSSQSFLLPTFAAVFLGATVIQNQRFNAWGTLIAVYFLVTGITGLQLLGADSFVQPLFFGGALVVSVALSQFSRRRDAAGSERLGHG</sequence>
<comment type="caution">
    <text evidence="7">The sequence shown here is derived from an EMBL/GenBank/DDBJ whole genome shotgun (WGS) entry which is preliminary data.</text>
</comment>
<evidence type="ECO:0000256" key="6">
    <source>
        <dbReference type="SAM" id="Phobius"/>
    </source>
</evidence>
<evidence type="ECO:0000256" key="4">
    <source>
        <dbReference type="ARBA" id="ARBA00022989"/>
    </source>
</evidence>
<evidence type="ECO:0000256" key="1">
    <source>
        <dbReference type="ARBA" id="ARBA00004651"/>
    </source>
</evidence>
<protein>
    <submittedName>
        <fullName evidence="7">ABC transporter permease</fullName>
    </submittedName>
</protein>
<evidence type="ECO:0000256" key="2">
    <source>
        <dbReference type="ARBA" id="ARBA00022475"/>
    </source>
</evidence>
<dbReference type="InterPro" id="IPR001851">
    <property type="entry name" value="ABC_transp_permease"/>
</dbReference>
<feature type="transmembrane region" description="Helical" evidence="6">
    <location>
        <begin position="256"/>
        <end position="273"/>
    </location>
</feature>
<feature type="transmembrane region" description="Helical" evidence="6">
    <location>
        <begin position="180"/>
        <end position="199"/>
    </location>
</feature>
<keyword evidence="5 6" id="KW-0472">Membrane</keyword>
<feature type="transmembrane region" description="Helical" evidence="6">
    <location>
        <begin position="26"/>
        <end position="47"/>
    </location>
</feature>
<dbReference type="EMBL" id="JBHSMG010000002">
    <property type="protein sequence ID" value="MFC5502627.1"/>
    <property type="molecule type" value="Genomic_DNA"/>
</dbReference>
<evidence type="ECO:0000313" key="7">
    <source>
        <dbReference type="EMBL" id="MFC5502627.1"/>
    </source>
</evidence>
<organism evidence="7 8">
    <name type="scientific">Lysinimonas soli</name>
    <dbReference type="NCBI Taxonomy" id="1074233"/>
    <lineage>
        <taxon>Bacteria</taxon>
        <taxon>Bacillati</taxon>
        <taxon>Actinomycetota</taxon>
        <taxon>Actinomycetes</taxon>
        <taxon>Micrococcales</taxon>
        <taxon>Microbacteriaceae</taxon>
        <taxon>Lysinimonas</taxon>
    </lineage>
</organism>
<feature type="transmembrane region" description="Helical" evidence="6">
    <location>
        <begin position="135"/>
        <end position="153"/>
    </location>
</feature>
<evidence type="ECO:0000256" key="3">
    <source>
        <dbReference type="ARBA" id="ARBA00022692"/>
    </source>
</evidence>
<name>A0ABW0NTM1_9MICO</name>